<keyword evidence="4" id="KW-0479">Metal-binding</keyword>
<proteinExistence type="predicted"/>
<dbReference type="GO" id="GO:0005739">
    <property type="term" value="C:mitochondrion"/>
    <property type="evidence" value="ECO:0007669"/>
    <property type="project" value="TreeGrafter"/>
</dbReference>
<keyword evidence="2" id="KW-0819">tRNA processing</keyword>
<feature type="domain" description="tRNA nucleotidyltransferase/poly(A) polymerase RNA and SrmB- binding" evidence="6">
    <location>
        <begin position="83"/>
        <end position="130"/>
    </location>
</feature>
<sequence length="220" mass="24527">MFLSIDYSNLPAPSLDDLTGELTKNIKSLRGTLYDYFNGLQDLSVRHIRFVGDPAERIKEDYLRILRYFRFHGRLATDSEHHEEGTLKAIAENSEGLRNIAGERIWVELKQILLYPSAPSLLRHMSLTGVCEACGLPSDLNLDELDNVWSRGILELSPNPAACLAAALNTQEEASKFELLFSDTCMSHSCEGKEASAYFSFVGSKSGKEVDLRVSKSGSY</sequence>
<evidence type="ECO:0000313" key="7">
    <source>
        <dbReference type="EMBL" id="VDN35811.1"/>
    </source>
</evidence>
<dbReference type="AlphaFoldDB" id="A0A3P7P0C7"/>
<dbReference type="PANTHER" id="PTHR46173">
    <property type="entry name" value="CCA TRNA NUCLEOTIDYLTRANSFERASE 1, MITOCHONDRIAL"/>
    <property type="match status" value="1"/>
</dbReference>
<keyword evidence="5" id="KW-0460">Magnesium</keyword>
<dbReference type="EMBL" id="UYRU01087758">
    <property type="protein sequence ID" value="VDN35811.1"/>
    <property type="molecule type" value="Genomic_DNA"/>
</dbReference>
<name>A0A3P7P0C7_DIBLA</name>
<dbReference type="Gene3D" id="1.10.3090.10">
    <property type="entry name" value="cca-adding enzyme, domain 2"/>
    <property type="match status" value="1"/>
</dbReference>
<dbReference type="GO" id="GO:0016779">
    <property type="term" value="F:nucleotidyltransferase activity"/>
    <property type="evidence" value="ECO:0007669"/>
    <property type="project" value="UniProtKB-KW"/>
</dbReference>
<dbReference type="OrthoDB" id="445712at2759"/>
<dbReference type="SUPFAM" id="SSF81891">
    <property type="entry name" value="Poly A polymerase C-terminal region-like"/>
    <property type="match status" value="1"/>
</dbReference>
<gene>
    <name evidence="7" type="ORF">DILT_LOCUS16876</name>
</gene>
<evidence type="ECO:0000313" key="8">
    <source>
        <dbReference type="Proteomes" id="UP000281553"/>
    </source>
</evidence>
<evidence type="ECO:0000259" key="6">
    <source>
        <dbReference type="Pfam" id="PF12627"/>
    </source>
</evidence>
<accession>A0A3P7P0C7</accession>
<keyword evidence="8" id="KW-1185">Reference proteome</keyword>
<organism evidence="7 8">
    <name type="scientific">Dibothriocephalus latus</name>
    <name type="common">Fish tapeworm</name>
    <name type="synonym">Diphyllobothrium latum</name>
    <dbReference type="NCBI Taxonomy" id="60516"/>
    <lineage>
        <taxon>Eukaryota</taxon>
        <taxon>Metazoa</taxon>
        <taxon>Spiralia</taxon>
        <taxon>Lophotrochozoa</taxon>
        <taxon>Platyhelminthes</taxon>
        <taxon>Cestoda</taxon>
        <taxon>Eucestoda</taxon>
        <taxon>Diphyllobothriidea</taxon>
        <taxon>Diphyllobothriidae</taxon>
        <taxon>Dibothriocephalus</taxon>
    </lineage>
</organism>
<keyword evidence="3" id="KW-0548">Nucleotidyltransferase</keyword>
<dbReference type="Proteomes" id="UP000281553">
    <property type="component" value="Unassembled WGS sequence"/>
</dbReference>
<dbReference type="GO" id="GO:0046872">
    <property type="term" value="F:metal ion binding"/>
    <property type="evidence" value="ECO:0007669"/>
    <property type="project" value="UniProtKB-KW"/>
</dbReference>
<evidence type="ECO:0000256" key="4">
    <source>
        <dbReference type="ARBA" id="ARBA00022723"/>
    </source>
</evidence>
<evidence type="ECO:0000256" key="1">
    <source>
        <dbReference type="ARBA" id="ARBA00001946"/>
    </source>
</evidence>
<dbReference type="GO" id="GO:0000049">
    <property type="term" value="F:tRNA binding"/>
    <property type="evidence" value="ECO:0007669"/>
    <property type="project" value="TreeGrafter"/>
</dbReference>
<comment type="cofactor">
    <cofactor evidence="1">
        <name>Mg(2+)</name>
        <dbReference type="ChEBI" id="CHEBI:18420"/>
    </cofactor>
</comment>
<dbReference type="PANTHER" id="PTHR46173:SF1">
    <property type="entry name" value="CCA TRNA NUCLEOTIDYLTRANSFERASE 1, MITOCHONDRIAL"/>
    <property type="match status" value="1"/>
</dbReference>
<keyword evidence="3" id="KW-0808">Transferase</keyword>
<dbReference type="GO" id="GO:1990180">
    <property type="term" value="P:mitochondrial tRNA 3'-end processing"/>
    <property type="evidence" value="ECO:0007669"/>
    <property type="project" value="TreeGrafter"/>
</dbReference>
<protein>
    <recommendedName>
        <fullName evidence="6">tRNA nucleotidyltransferase/poly(A) polymerase RNA and SrmB- binding domain-containing protein</fullName>
    </recommendedName>
</protein>
<dbReference type="InterPro" id="IPR032828">
    <property type="entry name" value="PolyA_RNA-bd"/>
</dbReference>
<evidence type="ECO:0000256" key="2">
    <source>
        <dbReference type="ARBA" id="ARBA00022694"/>
    </source>
</evidence>
<dbReference type="InterPro" id="IPR050264">
    <property type="entry name" value="Bact_CCA-adding_enz_type3_sf"/>
</dbReference>
<reference evidence="7 8" key="1">
    <citation type="submission" date="2018-11" db="EMBL/GenBank/DDBJ databases">
        <authorList>
            <consortium name="Pathogen Informatics"/>
        </authorList>
    </citation>
    <scope>NUCLEOTIDE SEQUENCE [LARGE SCALE GENOMIC DNA]</scope>
</reference>
<dbReference type="Pfam" id="PF12627">
    <property type="entry name" value="PolyA_pol_RNAbd"/>
    <property type="match status" value="1"/>
</dbReference>
<dbReference type="GO" id="GO:0001680">
    <property type="term" value="P:tRNA 3'-terminal CCA addition"/>
    <property type="evidence" value="ECO:0007669"/>
    <property type="project" value="TreeGrafter"/>
</dbReference>
<evidence type="ECO:0000256" key="5">
    <source>
        <dbReference type="ARBA" id="ARBA00022842"/>
    </source>
</evidence>
<evidence type="ECO:0000256" key="3">
    <source>
        <dbReference type="ARBA" id="ARBA00022695"/>
    </source>
</evidence>